<accession>A0A0G4EH67</accession>
<name>A0A0G4EH67_VITBC</name>
<dbReference type="Proteomes" id="UP000041254">
    <property type="component" value="Unassembled WGS sequence"/>
</dbReference>
<keyword evidence="4" id="KW-1185">Reference proteome</keyword>
<dbReference type="PhylomeDB" id="A0A0G4EH67"/>
<reference evidence="3 4" key="1">
    <citation type="submission" date="2014-11" db="EMBL/GenBank/DDBJ databases">
        <authorList>
            <person name="Zhu J."/>
            <person name="Qi W."/>
            <person name="Song R."/>
        </authorList>
    </citation>
    <scope>NUCLEOTIDE SEQUENCE [LARGE SCALE GENOMIC DNA]</scope>
</reference>
<dbReference type="InParanoid" id="A0A0G4EH67"/>
<dbReference type="FunCoup" id="A0A0G4EH67">
    <property type="interactions" value="32"/>
</dbReference>
<evidence type="ECO:0000313" key="4">
    <source>
        <dbReference type="Proteomes" id="UP000041254"/>
    </source>
</evidence>
<gene>
    <name evidence="3" type="ORF">Vbra_3824</name>
</gene>
<proteinExistence type="predicted"/>
<dbReference type="OrthoDB" id="361829at2759"/>
<organism evidence="3 4">
    <name type="scientific">Vitrella brassicaformis (strain CCMP3155)</name>
    <dbReference type="NCBI Taxonomy" id="1169540"/>
    <lineage>
        <taxon>Eukaryota</taxon>
        <taxon>Sar</taxon>
        <taxon>Alveolata</taxon>
        <taxon>Colpodellida</taxon>
        <taxon>Vitrellaceae</taxon>
        <taxon>Vitrella</taxon>
    </lineage>
</organism>
<feature type="signal peptide" evidence="2">
    <location>
        <begin position="1"/>
        <end position="18"/>
    </location>
</feature>
<dbReference type="EMBL" id="CDMY01000239">
    <property type="protein sequence ID" value="CEL95819.1"/>
    <property type="molecule type" value="Genomic_DNA"/>
</dbReference>
<evidence type="ECO:0000313" key="3">
    <source>
        <dbReference type="EMBL" id="CEL95819.1"/>
    </source>
</evidence>
<sequence>MAVALLFAAVLGSHQANGFVLKSTSSLLPPSFPTTHPLRWNSARSGTVALSSTAVAEKVTEYPWQKLAGAYTAEDLAGDWRLPYGKIDQVKWEMMKLMGRMGDPSFPYYSAPLSPKLFLDRLFGGKEVLDEDEFKIKVERKWRFLMPVEGDVFRDEPEMCWQMWMAVRGVVEAPEDTEWSKKGERPFYEPNELPISTVMRRVNKEINQQGMHPGALEALWQWFSEGRAAINKEDVLNKLLVIIPEENLEDGTGLTSDNFYVALVDVIKQGIEAFDEEAYKQYHEEVTKERQTMQQLISKNAEWNRRRKAAAKRSAQDFQTYVQFLEKEAWLKAEKAANEQYGLPSKAVSSTS</sequence>
<dbReference type="VEuPathDB" id="CryptoDB:Vbra_3824"/>
<keyword evidence="1" id="KW-0175">Coiled coil</keyword>
<evidence type="ECO:0000256" key="2">
    <source>
        <dbReference type="SAM" id="SignalP"/>
    </source>
</evidence>
<feature type="coiled-coil region" evidence="1">
    <location>
        <begin position="279"/>
        <end position="313"/>
    </location>
</feature>
<feature type="chain" id="PRO_5005187118" evidence="2">
    <location>
        <begin position="19"/>
        <end position="352"/>
    </location>
</feature>
<keyword evidence="2" id="KW-0732">Signal</keyword>
<protein>
    <submittedName>
        <fullName evidence="3">Uncharacterized protein</fullName>
    </submittedName>
</protein>
<dbReference type="AlphaFoldDB" id="A0A0G4EH67"/>
<evidence type="ECO:0000256" key="1">
    <source>
        <dbReference type="SAM" id="Coils"/>
    </source>
</evidence>